<dbReference type="InterPro" id="IPR011037">
    <property type="entry name" value="Pyrv_Knase-like_insert_dom_sf"/>
</dbReference>
<proteinExistence type="predicted"/>
<dbReference type="InterPro" id="IPR011992">
    <property type="entry name" value="EF-hand-dom_pair"/>
</dbReference>
<feature type="chain" id="PRO_5032853284" description="Calmodulin" evidence="7">
    <location>
        <begin position="26"/>
        <end position="583"/>
    </location>
</feature>
<dbReference type="InterPro" id="IPR018247">
    <property type="entry name" value="EF_Hand_1_Ca_BS"/>
</dbReference>
<accession>A0A813E1T5</accession>
<organism evidence="10 11">
    <name type="scientific">Polarella glacialis</name>
    <name type="common">Dinoflagellate</name>
    <dbReference type="NCBI Taxonomy" id="89957"/>
    <lineage>
        <taxon>Eukaryota</taxon>
        <taxon>Sar</taxon>
        <taxon>Alveolata</taxon>
        <taxon>Dinophyceae</taxon>
        <taxon>Suessiales</taxon>
        <taxon>Suessiaceae</taxon>
        <taxon>Polarella</taxon>
    </lineage>
</organism>
<feature type="domain" description="MOSC" evidence="9">
    <location>
        <begin position="431"/>
        <end position="582"/>
    </location>
</feature>
<evidence type="ECO:0000256" key="7">
    <source>
        <dbReference type="SAM" id="SignalP"/>
    </source>
</evidence>
<dbReference type="EMBL" id="CAJNNV010008184">
    <property type="protein sequence ID" value="CAE8595869.1"/>
    <property type="molecule type" value="Genomic_DNA"/>
</dbReference>
<dbReference type="InterPro" id="IPR002048">
    <property type="entry name" value="EF_hand_dom"/>
</dbReference>
<protein>
    <recommendedName>
        <fullName evidence="12">Calmodulin</fullName>
    </recommendedName>
</protein>
<keyword evidence="2 6" id="KW-0812">Transmembrane</keyword>
<dbReference type="OrthoDB" id="431647at2759"/>
<dbReference type="Pfam" id="PF03476">
    <property type="entry name" value="MOSC_N"/>
    <property type="match status" value="1"/>
</dbReference>
<evidence type="ECO:0000256" key="3">
    <source>
        <dbReference type="ARBA" id="ARBA00022837"/>
    </source>
</evidence>
<keyword evidence="4 6" id="KW-1133">Transmembrane helix</keyword>
<dbReference type="PROSITE" id="PS00018">
    <property type="entry name" value="EF_HAND_1"/>
    <property type="match status" value="1"/>
</dbReference>
<dbReference type="Pfam" id="PF13499">
    <property type="entry name" value="EF-hand_7"/>
    <property type="match status" value="1"/>
</dbReference>
<dbReference type="Pfam" id="PF00520">
    <property type="entry name" value="Ion_trans"/>
    <property type="match status" value="1"/>
</dbReference>
<dbReference type="PANTHER" id="PTHR46726:SF1">
    <property type="entry name" value="TWO-PORE CALCIUM CHANNEL 3"/>
    <property type="match status" value="1"/>
</dbReference>
<dbReference type="SUPFAM" id="SSF141673">
    <property type="entry name" value="MOSC N-terminal domain-like"/>
    <property type="match status" value="1"/>
</dbReference>
<keyword evidence="5 6" id="KW-0472">Membrane</keyword>
<keyword evidence="3" id="KW-0106">Calcium</keyword>
<dbReference type="GO" id="GO:0005216">
    <property type="term" value="F:monoatomic ion channel activity"/>
    <property type="evidence" value="ECO:0007669"/>
    <property type="project" value="InterPro"/>
</dbReference>
<feature type="transmembrane region" description="Helical" evidence="6">
    <location>
        <begin position="33"/>
        <end position="53"/>
    </location>
</feature>
<feature type="domain" description="EF-hand" evidence="8">
    <location>
        <begin position="115"/>
        <end position="150"/>
    </location>
</feature>
<evidence type="ECO:0000256" key="5">
    <source>
        <dbReference type="ARBA" id="ARBA00023136"/>
    </source>
</evidence>
<dbReference type="GO" id="GO:0016020">
    <property type="term" value="C:membrane"/>
    <property type="evidence" value="ECO:0007669"/>
    <property type="project" value="UniProtKB-SubCell"/>
</dbReference>
<dbReference type="PROSITE" id="PS50222">
    <property type="entry name" value="EF_HAND_2"/>
    <property type="match status" value="1"/>
</dbReference>
<dbReference type="Gene3D" id="1.10.238.10">
    <property type="entry name" value="EF-hand"/>
    <property type="match status" value="1"/>
</dbReference>
<evidence type="ECO:0000256" key="6">
    <source>
        <dbReference type="SAM" id="Phobius"/>
    </source>
</evidence>
<comment type="caution">
    <text evidence="10">The sequence shown here is derived from an EMBL/GenBank/DDBJ whole genome shotgun (WGS) entry which is preliminary data.</text>
</comment>
<dbReference type="PANTHER" id="PTHR46726">
    <property type="entry name" value="TWO PORE CHANNEL 3"/>
    <property type="match status" value="1"/>
</dbReference>
<evidence type="ECO:0000256" key="4">
    <source>
        <dbReference type="ARBA" id="ARBA00022989"/>
    </source>
</evidence>
<feature type="signal peptide" evidence="7">
    <location>
        <begin position="1"/>
        <end position="25"/>
    </location>
</feature>
<dbReference type="CDD" id="cd00051">
    <property type="entry name" value="EFh"/>
    <property type="match status" value="1"/>
</dbReference>
<evidence type="ECO:0000256" key="1">
    <source>
        <dbReference type="ARBA" id="ARBA00004141"/>
    </source>
</evidence>
<keyword evidence="7" id="KW-0732">Signal</keyword>
<dbReference type="InterPro" id="IPR005821">
    <property type="entry name" value="Ion_trans_dom"/>
</dbReference>
<sequence length="583" mass="64209">VMIGVVLYFFAIIATALIGKQDAFADDELAQEYFGDVLRSMLTLFQLMTLDSWASFTRPLMEKQLWICFFFIIFIAVAVYVMLNLVTAVIVENAFSDAKVDEEDIAQRLLDSKKEEMDDLMEFFQTLDADGSGKISKQELFNATRHRKVRQKLRALEIMPKDVVDIWEMLDDGDGELSAEEFVNGLRKLRGILSADHDAGERGGEDLSEDGLPDTADVTFAIEQWKLPKEREFVFITYLDDENTECILKQESIFDALTGSKSSDHPLPIFRFMSDSIKVATEVFSNTVQRAMDFPSVTLLQSECLVSLQGIHRYAVKSCRGEGLQRADLWSGGLVGDRSFAVCRSGRTLTQRECPRLAAIFAELLAEDPAGHSSLRLSAPSIPDLLPLDLPESSVGETAAAGSLFGARIEGMDMGNAASAWLKDATGVDDCRLLRRSPSCPRRAVGGHWADLAPLLVISEESMVELGERAGRQVPMNRFRPNLVVRGCGQPHEEDSWRRIKVGNVELRAVGPCGRCQIIEVDQDAAARDASFSVFGAVASYREAGPGQVTFGQYFEVAPATSWSEGDGPSSSVELGDAVQVLA</sequence>
<dbReference type="AlphaFoldDB" id="A0A813E1T5"/>
<dbReference type="PROSITE" id="PS51340">
    <property type="entry name" value="MOSC"/>
    <property type="match status" value="1"/>
</dbReference>
<dbReference type="GO" id="GO:0030151">
    <property type="term" value="F:molybdenum ion binding"/>
    <property type="evidence" value="ECO:0007669"/>
    <property type="project" value="InterPro"/>
</dbReference>
<evidence type="ECO:0000259" key="9">
    <source>
        <dbReference type="PROSITE" id="PS51340"/>
    </source>
</evidence>
<name>A0A813E1T5_POLGL</name>
<evidence type="ECO:0008006" key="12">
    <source>
        <dbReference type="Google" id="ProtNLM"/>
    </source>
</evidence>
<reference evidence="10" key="1">
    <citation type="submission" date="2021-02" db="EMBL/GenBank/DDBJ databases">
        <authorList>
            <person name="Dougan E. K."/>
            <person name="Rhodes N."/>
            <person name="Thang M."/>
            <person name="Chan C."/>
        </authorList>
    </citation>
    <scope>NUCLEOTIDE SEQUENCE</scope>
</reference>
<keyword evidence="11" id="KW-1185">Reference proteome</keyword>
<dbReference type="SMART" id="SM00054">
    <property type="entry name" value="EFh"/>
    <property type="match status" value="2"/>
</dbReference>
<evidence type="ECO:0000259" key="8">
    <source>
        <dbReference type="PROSITE" id="PS50222"/>
    </source>
</evidence>
<dbReference type="SUPFAM" id="SSF50800">
    <property type="entry name" value="PK beta-barrel domain-like"/>
    <property type="match status" value="1"/>
</dbReference>
<comment type="subcellular location">
    <subcellularLocation>
        <location evidence="1">Membrane</location>
        <topology evidence="1">Multi-pass membrane protein</topology>
    </subcellularLocation>
</comment>
<dbReference type="GO" id="GO:0030170">
    <property type="term" value="F:pyridoxal phosphate binding"/>
    <property type="evidence" value="ECO:0007669"/>
    <property type="project" value="InterPro"/>
</dbReference>
<evidence type="ECO:0000313" key="10">
    <source>
        <dbReference type="EMBL" id="CAE8595869.1"/>
    </source>
</evidence>
<evidence type="ECO:0000313" key="11">
    <source>
        <dbReference type="Proteomes" id="UP000654075"/>
    </source>
</evidence>
<feature type="transmembrane region" description="Helical" evidence="6">
    <location>
        <begin position="65"/>
        <end position="91"/>
    </location>
</feature>
<feature type="non-terminal residue" evidence="10">
    <location>
        <position position="1"/>
    </location>
</feature>
<dbReference type="GO" id="GO:0005509">
    <property type="term" value="F:calcium ion binding"/>
    <property type="evidence" value="ECO:0007669"/>
    <property type="project" value="InterPro"/>
</dbReference>
<dbReference type="Gene3D" id="1.10.287.70">
    <property type="match status" value="1"/>
</dbReference>
<dbReference type="Proteomes" id="UP000654075">
    <property type="component" value="Unassembled WGS sequence"/>
</dbReference>
<evidence type="ECO:0000256" key="2">
    <source>
        <dbReference type="ARBA" id="ARBA00022692"/>
    </source>
</evidence>
<dbReference type="Pfam" id="PF03473">
    <property type="entry name" value="MOSC"/>
    <property type="match status" value="1"/>
</dbReference>
<dbReference type="InterPro" id="IPR005303">
    <property type="entry name" value="MOCOS_middle"/>
</dbReference>
<dbReference type="GO" id="GO:0003824">
    <property type="term" value="F:catalytic activity"/>
    <property type="evidence" value="ECO:0007669"/>
    <property type="project" value="InterPro"/>
</dbReference>
<dbReference type="SUPFAM" id="SSF47473">
    <property type="entry name" value="EF-hand"/>
    <property type="match status" value="1"/>
</dbReference>
<dbReference type="InterPro" id="IPR005302">
    <property type="entry name" value="MoCF_Sase_C"/>
</dbReference>
<gene>
    <name evidence="10" type="ORF">PGLA1383_LOCUS14356</name>
</gene>